<sequence>MGKQVRITNIFLVRAVQEMTNCRLFLLAIKDISHCWRIFHIIAKTGPLILGNAKLANSQTKNRLSFPTLLKKCIIIR</sequence>
<comment type="caution">
    <text evidence="1">The sequence shown here is derived from an EMBL/GenBank/DDBJ whole genome shotgun (WGS) entry which is preliminary data.</text>
</comment>
<dbReference type="EMBL" id="PFMD01000023">
    <property type="protein sequence ID" value="PIY96992.1"/>
    <property type="molecule type" value="Genomic_DNA"/>
</dbReference>
<accession>A0A2M7RK82</accession>
<name>A0A2M7RK82_9BACT</name>
<organism evidence="1 2">
    <name type="scientific">Candidatus Kerfeldbacteria bacterium CG_4_10_14_0_8_um_filter_42_10</name>
    <dbReference type="NCBI Taxonomy" id="2014248"/>
    <lineage>
        <taxon>Bacteria</taxon>
        <taxon>Candidatus Kerfeldiibacteriota</taxon>
    </lineage>
</organism>
<proteinExistence type="predicted"/>
<dbReference type="Proteomes" id="UP000230779">
    <property type="component" value="Unassembled WGS sequence"/>
</dbReference>
<evidence type="ECO:0000313" key="1">
    <source>
        <dbReference type="EMBL" id="PIY96992.1"/>
    </source>
</evidence>
<reference evidence="1 2" key="1">
    <citation type="submission" date="2017-09" db="EMBL/GenBank/DDBJ databases">
        <title>Depth-based differentiation of microbial function through sediment-hosted aquifers and enrichment of novel symbionts in the deep terrestrial subsurface.</title>
        <authorList>
            <person name="Probst A.J."/>
            <person name="Ladd B."/>
            <person name="Jarett J.K."/>
            <person name="Geller-Mcgrath D.E."/>
            <person name="Sieber C.M."/>
            <person name="Emerson J.B."/>
            <person name="Anantharaman K."/>
            <person name="Thomas B.C."/>
            <person name="Malmstrom R."/>
            <person name="Stieglmeier M."/>
            <person name="Klingl A."/>
            <person name="Woyke T."/>
            <person name="Ryan C.M."/>
            <person name="Banfield J.F."/>
        </authorList>
    </citation>
    <scope>NUCLEOTIDE SEQUENCE [LARGE SCALE GENOMIC DNA]</scope>
    <source>
        <strain evidence="1">CG_4_10_14_0_8_um_filter_42_10</strain>
    </source>
</reference>
<protein>
    <submittedName>
        <fullName evidence="1">Uncharacterized protein</fullName>
    </submittedName>
</protein>
<evidence type="ECO:0000313" key="2">
    <source>
        <dbReference type="Proteomes" id="UP000230779"/>
    </source>
</evidence>
<dbReference type="AlphaFoldDB" id="A0A2M7RK82"/>
<gene>
    <name evidence="1" type="ORF">COY66_01880</name>
</gene>